<keyword evidence="1" id="KW-0812">Transmembrane</keyword>
<dbReference type="PANTHER" id="PTHR28206">
    <property type="entry name" value="NUCLEOPORIN POM152"/>
    <property type="match status" value="1"/>
</dbReference>
<evidence type="ECO:0000259" key="2">
    <source>
        <dbReference type="Pfam" id="PF24097"/>
    </source>
</evidence>
<name>A0A9N9HMJ8_9GLOM</name>
<dbReference type="GO" id="GO:0070762">
    <property type="term" value="C:nuclear pore transmembrane ring"/>
    <property type="evidence" value="ECO:0007669"/>
    <property type="project" value="TreeGrafter"/>
</dbReference>
<dbReference type="EMBL" id="CAJVPV010016102">
    <property type="protein sequence ID" value="CAG8696095.1"/>
    <property type="molecule type" value="Genomic_DNA"/>
</dbReference>
<protein>
    <submittedName>
        <fullName evidence="4">16387_t:CDS:1</fullName>
    </submittedName>
</protein>
<feature type="non-terminal residue" evidence="4">
    <location>
        <position position="301"/>
    </location>
</feature>
<keyword evidence="1" id="KW-1133">Transmembrane helix</keyword>
<dbReference type="PANTHER" id="PTHR28206:SF1">
    <property type="entry name" value="NUCLEOPORIN POM152"/>
    <property type="match status" value="1"/>
</dbReference>
<comment type="caution">
    <text evidence="4">The sequence shown here is derived from an EMBL/GenBank/DDBJ whole genome shotgun (WGS) entry which is preliminary data.</text>
</comment>
<evidence type="ECO:0000313" key="4">
    <source>
        <dbReference type="EMBL" id="CAG8696095.1"/>
    </source>
</evidence>
<organism evidence="4 5">
    <name type="scientific">Acaulospora morrowiae</name>
    <dbReference type="NCBI Taxonomy" id="94023"/>
    <lineage>
        <taxon>Eukaryota</taxon>
        <taxon>Fungi</taxon>
        <taxon>Fungi incertae sedis</taxon>
        <taxon>Mucoromycota</taxon>
        <taxon>Glomeromycotina</taxon>
        <taxon>Glomeromycetes</taxon>
        <taxon>Diversisporales</taxon>
        <taxon>Acaulosporaceae</taxon>
        <taxon>Acaulospora</taxon>
    </lineage>
</organism>
<dbReference type="GO" id="GO:0006606">
    <property type="term" value="P:protein import into nucleus"/>
    <property type="evidence" value="ECO:0007669"/>
    <property type="project" value="TreeGrafter"/>
</dbReference>
<feature type="transmembrane region" description="Helical" evidence="1">
    <location>
        <begin position="79"/>
        <end position="101"/>
    </location>
</feature>
<gene>
    <name evidence="4" type="ORF">AMORRO_LOCUS11857</name>
</gene>
<feature type="domain" description="Nucleoporin POM152 first Ig-like" evidence="3">
    <location>
        <begin position="168"/>
        <end position="273"/>
    </location>
</feature>
<reference evidence="4" key="1">
    <citation type="submission" date="2021-06" db="EMBL/GenBank/DDBJ databases">
        <authorList>
            <person name="Kallberg Y."/>
            <person name="Tangrot J."/>
            <person name="Rosling A."/>
        </authorList>
    </citation>
    <scope>NUCLEOTIDE SEQUENCE</scope>
    <source>
        <strain evidence="4">CL551</strain>
    </source>
</reference>
<sequence length="301" mass="34878">MATVRLVNARHPAPNGEQTPLIPVNICSAHQQRFLALTIYGVLLALKAYTVNLFYWCLLDALFFFGLYTLRIPWLQKSLWFWLLCFFVSCLINASLINPLWVYDVELRKHAYDVFSSSSLLIQQQYLRLRGEKVRAVSSEENIQIEDVRYNSSHIKGKHTVRLLPFASAKLNPDDERLCLQRNDKKKFIELPILFNRTYPHAITYSRVDFEAGAKTLHQFSSKDIERHRIVDVIQDGVYVYIPINQPGAYRIEEASDEDEMGIKIYNRQEVIVYCPSAELVPKSDLSLCFDDVIEVDLVLE</sequence>
<dbReference type="Proteomes" id="UP000789342">
    <property type="component" value="Unassembled WGS sequence"/>
</dbReference>
<dbReference type="AlphaFoldDB" id="A0A9N9HMJ8"/>
<dbReference type="InterPro" id="IPR056540">
    <property type="entry name" value="TMD_POM152"/>
</dbReference>
<dbReference type="InterPro" id="IPR037701">
    <property type="entry name" value="Pom152"/>
</dbReference>
<evidence type="ECO:0000256" key="1">
    <source>
        <dbReference type="SAM" id="Phobius"/>
    </source>
</evidence>
<feature type="domain" description="Nucleoporin POM152 N-terminal transmembrane" evidence="2">
    <location>
        <begin position="29"/>
        <end position="97"/>
    </location>
</feature>
<dbReference type="OrthoDB" id="5529162at2759"/>
<feature type="transmembrane region" description="Helical" evidence="1">
    <location>
        <begin position="53"/>
        <end position="70"/>
    </location>
</feature>
<dbReference type="Pfam" id="PF24097">
    <property type="entry name" value="TMD_POM152"/>
    <property type="match status" value="1"/>
</dbReference>
<dbReference type="InterPro" id="IPR056542">
    <property type="entry name" value="Ig-like_POM152_1st"/>
</dbReference>
<evidence type="ECO:0000259" key="3">
    <source>
        <dbReference type="Pfam" id="PF24519"/>
    </source>
</evidence>
<keyword evidence="5" id="KW-1185">Reference proteome</keyword>
<accession>A0A9N9HMJ8</accession>
<dbReference type="Pfam" id="PF24519">
    <property type="entry name" value="Ig-like_Pom152_1"/>
    <property type="match status" value="1"/>
</dbReference>
<dbReference type="GO" id="GO:0017056">
    <property type="term" value="F:structural constituent of nuclear pore"/>
    <property type="evidence" value="ECO:0007669"/>
    <property type="project" value="InterPro"/>
</dbReference>
<keyword evidence="1" id="KW-0472">Membrane</keyword>
<evidence type="ECO:0000313" key="5">
    <source>
        <dbReference type="Proteomes" id="UP000789342"/>
    </source>
</evidence>
<dbReference type="GO" id="GO:0006999">
    <property type="term" value="P:nuclear pore organization"/>
    <property type="evidence" value="ECO:0007669"/>
    <property type="project" value="TreeGrafter"/>
</dbReference>
<proteinExistence type="predicted"/>